<dbReference type="Pfam" id="PF25601">
    <property type="entry name" value="AAA_lid_14"/>
    <property type="match status" value="1"/>
</dbReference>
<evidence type="ECO:0000256" key="4">
    <source>
        <dbReference type="ARBA" id="ARBA00023125"/>
    </source>
</evidence>
<evidence type="ECO:0000259" key="7">
    <source>
        <dbReference type="PROSITE" id="PS50045"/>
    </source>
</evidence>
<dbReference type="InterPro" id="IPR025662">
    <property type="entry name" value="Sigma_54_int_dom_ATP-bd_1"/>
</dbReference>
<dbReference type="PRINTS" id="PR01590">
    <property type="entry name" value="HTHFIS"/>
</dbReference>
<name>A0ABV6YKI3_UNCEI</name>
<dbReference type="InterPro" id="IPR025944">
    <property type="entry name" value="Sigma_54_int_dom_CS"/>
</dbReference>
<dbReference type="SMART" id="SM00382">
    <property type="entry name" value="AAA"/>
    <property type="match status" value="1"/>
</dbReference>
<dbReference type="CDD" id="cd00009">
    <property type="entry name" value="AAA"/>
    <property type="match status" value="1"/>
</dbReference>
<evidence type="ECO:0000256" key="5">
    <source>
        <dbReference type="ARBA" id="ARBA00023163"/>
    </source>
</evidence>
<dbReference type="InterPro" id="IPR027417">
    <property type="entry name" value="P-loop_NTPase"/>
</dbReference>
<dbReference type="InterPro" id="IPR058031">
    <property type="entry name" value="AAA_lid_NorR"/>
</dbReference>
<evidence type="ECO:0000256" key="2">
    <source>
        <dbReference type="ARBA" id="ARBA00022840"/>
    </source>
</evidence>
<dbReference type="PROSITE" id="PS00688">
    <property type="entry name" value="SIGMA54_INTERACT_3"/>
    <property type="match status" value="1"/>
</dbReference>
<comment type="caution">
    <text evidence="9">The sequence shown here is derived from an EMBL/GenBank/DDBJ whole genome shotgun (WGS) entry which is preliminary data.</text>
</comment>
<dbReference type="InterPro" id="IPR009057">
    <property type="entry name" value="Homeodomain-like_sf"/>
</dbReference>
<evidence type="ECO:0000313" key="10">
    <source>
        <dbReference type="Proteomes" id="UP001593833"/>
    </source>
</evidence>
<dbReference type="PROSITE" id="PS50110">
    <property type="entry name" value="RESPONSE_REGULATORY"/>
    <property type="match status" value="1"/>
</dbReference>
<keyword evidence="2" id="KW-0067">ATP-binding</keyword>
<dbReference type="PANTHER" id="PTHR32071">
    <property type="entry name" value="TRANSCRIPTIONAL REGULATORY PROTEIN"/>
    <property type="match status" value="1"/>
</dbReference>
<dbReference type="InterPro" id="IPR025943">
    <property type="entry name" value="Sigma_54_int_dom_ATP-bd_2"/>
</dbReference>
<dbReference type="Pfam" id="PF00158">
    <property type="entry name" value="Sigma54_activat"/>
    <property type="match status" value="1"/>
</dbReference>
<dbReference type="EMBL" id="JBHPKH010000043">
    <property type="protein sequence ID" value="MFC1572835.1"/>
    <property type="molecule type" value="Genomic_DNA"/>
</dbReference>
<dbReference type="Gene3D" id="1.10.8.60">
    <property type="match status" value="1"/>
</dbReference>
<dbReference type="Proteomes" id="UP001593833">
    <property type="component" value="Unassembled WGS sequence"/>
</dbReference>
<dbReference type="PROSITE" id="PS50045">
    <property type="entry name" value="SIGMA54_INTERACT_4"/>
    <property type="match status" value="1"/>
</dbReference>
<evidence type="ECO:0000256" key="6">
    <source>
        <dbReference type="PROSITE-ProRule" id="PRU00169"/>
    </source>
</evidence>
<dbReference type="SUPFAM" id="SSF52172">
    <property type="entry name" value="CheY-like"/>
    <property type="match status" value="1"/>
</dbReference>
<sequence>MSAEDNTKSETPHILVVDDEESIRISLSEALSSEEMRVSTAIGGDECFAVMQGDDVDLVLLDQRLSATQENGLDVLKRIKEEYPETIVIMMTAYGKFESAVEATRLGCFQYIAKPLDLHQLNLLIRNALSTMALTREVRQLRAQQRKEFAVDEVFGSSEQIRQLLEKVKKVARSRTATVLLRGETGSGKGLIAREIHNHSDVAAGPFVDVNCSAVAENLLEDELFGHDKGAFTDAKTSREGVFELANGGTLFLDEIAEMSTRLQAKLLKILELKTFRRVGGTAPIRVEVRIIAATNRDLFEEVEAGRFREDLYYRLTVIPIFVPPLRERRDDIAHLVKTFLDHYRREIGRQVNGLSDAAMEMLCAYSWPGNVRELKNLIEQVVLMGSGDTISIDDLPEHVRLNRGGPRTGGRGVDLFQPGRIPTLDEVAKVAIEHCLNQVGWNKTRAAERLGITRQTLRSKIKEYGIEQPEATQPVS</sequence>
<evidence type="ECO:0000259" key="8">
    <source>
        <dbReference type="PROSITE" id="PS50110"/>
    </source>
</evidence>
<dbReference type="InterPro" id="IPR011006">
    <property type="entry name" value="CheY-like_superfamily"/>
</dbReference>
<dbReference type="Gene3D" id="3.40.50.300">
    <property type="entry name" value="P-loop containing nucleotide triphosphate hydrolases"/>
    <property type="match status" value="1"/>
</dbReference>
<dbReference type="Pfam" id="PF02954">
    <property type="entry name" value="HTH_8"/>
    <property type="match status" value="1"/>
</dbReference>
<dbReference type="Pfam" id="PF00072">
    <property type="entry name" value="Response_reg"/>
    <property type="match status" value="1"/>
</dbReference>
<dbReference type="InterPro" id="IPR001789">
    <property type="entry name" value="Sig_transdc_resp-reg_receiver"/>
</dbReference>
<evidence type="ECO:0000256" key="3">
    <source>
        <dbReference type="ARBA" id="ARBA00023015"/>
    </source>
</evidence>
<reference evidence="9 10" key="1">
    <citation type="submission" date="2024-09" db="EMBL/GenBank/DDBJ databases">
        <authorList>
            <person name="D'Angelo T."/>
        </authorList>
    </citation>
    <scope>NUCLEOTIDE SEQUENCE [LARGE SCALE GENOMIC DNA]</scope>
    <source>
        <strain evidence="9">SAG AM-320-E07</strain>
    </source>
</reference>
<dbReference type="SUPFAM" id="SSF46689">
    <property type="entry name" value="Homeodomain-like"/>
    <property type="match status" value="1"/>
</dbReference>
<dbReference type="PROSITE" id="PS00675">
    <property type="entry name" value="SIGMA54_INTERACT_1"/>
    <property type="match status" value="1"/>
</dbReference>
<dbReference type="PROSITE" id="PS00676">
    <property type="entry name" value="SIGMA54_INTERACT_2"/>
    <property type="match status" value="1"/>
</dbReference>
<dbReference type="Gene3D" id="1.10.10.60">
    <property type="entry name" value="Homeodomain-like"/>
    <property type="match status" value="1"/>
</dbReference>
<feature type="domain" description="Response regulatory" evidence="8">
    <location>
        <begin position="13"/>
        <end position="129"/>
    </location>
</feature>
<keyword evidence="6" id="KW-0597">Phosphoprotein</keyword>
<proteinExistence type="predicted"/>
<gene>
    <name evidence="9" type="ORF">ACFL6M_04470</name>
</gene>
<dbReference type="InterPro" id="IPR002078">
    <property type="entry name" value="Sigma_54_int"/>
</dbReference>
<dbReference type="InterPro" id="IPR003593">
    <property type="entry name" value="AAA+_ATPase"/>
</dbReference>
<keyword evidence="10" id="KW-1185">Reference proteome</keyword>
<keyword evidence="5" id="KW-0804">Transcription</keyword>
<keyword evidence="4" id="KW-0238">DNA-binding</keyword>
<keyword evidence="1" id="KW-0547">Nucleotide-binding</keyword>
<protein>
    <submittedName>
        <fullName evidence="9">Sigma-54-dependent transcriptional regulator</fullName>
    </submittedName>
</protein>
<evidence type="ECO:0000313" key="9">
    <source>
        <dbReference type="EMBL" id="MFC1572835.1"/>
    </source>
</evidence>
<dbReference type="SUPFAM" id="SSF52540">
    <property type="entry name" value="P-loop containing nucleoside triphosphate hydrolases"/>
    <property type="match status" value="1"/>
</dbReference>
<accession>A0ABV6YKI3</accession>
<feature type="domain" description="Sigma-54 factor interaction" evidence="7">
    <location>
        <begin position="154"/>
        <end position="384"/>
    </location>
</feature>
<organism evidence="9 10">
    <name type="scientific">Eiseniibacteriota bacterium</name>
    <dbReference type="NCBI Taxonomy" id="2212470"/>
    <lineage>
        <taxon>Bacteria</taxon>
        <taxon>Candidatus Eiseniibacteriota</taxon>
    </lineage>
</organism>
<evidence type="ECO:0000256" key="1">
    <source>
        <dbReference type="ARBA" id="ARBA00022741"/>
    </source>
</evidence>
<dbReference type="SMART" id="SM00448">
    <property type="entry name" value="REC"/>
    <property type="match status" value="1"/>
</dbReference>
<dbReference type="InterPro" id="IPR002197">
    <property type="entry name" value="HTH_Fis"/>
</dbReference>
<keyword evidence="3" id="KW-0805">Transcription regulation</keyword>
<dbReference type="Gene3D" id="3.40.50.2300">
    <property type="match status" value="1"/>
</dbReference>
<feature type="modified residue" description="4-aspartylphosphate" evidence="6">
    <location>
        <position position="62"/>
    </location>
</feature>